<protein>
    <recommendedName>
        <fullName evidence="4">SWIM-type domain-containing protein</fullName>
    </recommendedName>
</protein>
<evidence type="ECO:0000313" key="3">
    <source>
        <dbReference type="Proteomes" id="UP001164746"/>
    </source>
</evidence>
<proteinExistence type="predicted"/>
<dbReference type="InterPro" id="IPR011604">
    <property type="entry name" value="PDDEXK-like_dom_sf"/>
</dbReference>
<dbReference type="Gene3D" id="3.90.320.10">
    <property type="match status" value="1"/>
</dbReference>
<name>A0ABY7EFT4_MYAAR</name>
<dbReference type="EMBL" id="CP111016">
    <property type="protein sequence ID" value="WAR06026.1"/>
    <property type="molecule type" value="Genomic_DNA"/>
</dbReference>
<accession>A0ABY7EFT4</accession>
<sequence length="409" mass="46352">MDDLSKMTVEKFKMWSLHAIKVYLSRRKKPVDGNLDELSARAFCAWEENLPVDANAELAEHRLQHEYKAKRKPGGEVIPDPFSLTSGWKCEKDGLATWPSVYITDIAEYLNGMASSEIVHKLLNEYKEGKAYRYFECGWFKEVHMHDISETKKDRPACVGGRVLVSYCSCVAGMLGCCNHVAGVLFRVEDAVKRGITKKSKTSVLATWNVPSTKPVMRPFKAREISWSKSSYGKERCQEDEKRKQRQNFTPLNKEQTKNDEGSMRKVLNSILKVDASDSCFGQLQERKRHVTPKVILPKSVVDVTLSEIEKPDYSIESVVKALSMTQEESDNISKQTVEQVSSKEWHNQRKGRITASLFHRVASRAKTLQKDEDANVTALTDTLLGKKSFNPSLAMKHGTSLEPMAKKK</sequence>
<dbReference type="Proteomes" id="UP001164746">
    <property type="component" value="Chromosome 5"/>
</dbReference>
<dbReference type="SUPFAM" id="SSF52980">
    <property type="entry name" value="Restriction endonuclease-like"/>
    <property type="match status" value="1"/>
</dbReference>
<dbReference type="InterPro" id="IPR011335">
    <property type="entry name" value="Restrct_endonuc-II-like"/>
</dbReference>
<dbReference type="PANTHER" id="PTHR47526:SF3">
    <property type="entry name" value="PHD-TYPE DOMAIN-CONTAINING PROTEIN"/>
    <property type="match status" value="1"/>
</dbReference>
<gene>
    <name evidence="2" type="ORF">MAR_021395</name>
</gene>
<reference evidence="2" key="1">
    <citation type="submission" date="2022-11" db="EMBL/GenBank/DDBJ databases">
        <title>Centuries of genome instability and evolution in soft-shell clam transmissible cancer (bioRxiv).</title>
        <authorList>
            <person name="Hart S.F.M."/>
            <person name="Yonemitsu M.A."/>
            <person name="Giersch R.M."/>
            <person name="Beal B.F."/>
            <person name="Arriagada G."/>
            <person name="Davis B.W."/>
            <person name="Ostrander E.A."/>
            <person name="Goff S.P."/>
            <person name="Metzger M.J."/>
        </authorList>
    </citation>
    <scope>NUCLEOTIDE SEQUENCE</scope>
    <source>
        <strain evidence="2">MELC-2E11</strain>
        <tissue evidence="2">Siphon/mantle</tissue>
    </source>
</reference>
<evidence type="ECO:0000256" key="1">
    <source>
        <dbReference type="SAM" id="MobiDB-lite"/>
    </source>
</evidence>
<dbReference type="PANTHER" id="PTHR47526">
    <property type="entry name" value="ATP-DEPENDENT DNA HELICASE"/>
    <property type="match status" value="1"/>
</dbReference>
<organism evidence="2 3">
    <name type="scientific">Mya arenaria</name>
    <name type="common">Soft-shell clam</name>
    <dbReference type="NCBI Taxonomy" id="6604"/>
    <lineage>
        <taxon>Eukaryota</taxon>
        <taxon>Metazoa</taxon>
        <taxon>Spiralia</taxon>
        <taxon>Lophotrochozoa</taxon>
        <taxon>Mollusca</taxon>
        <taxon>Bivalvia</taxon>
        <taxon>Autobranchia</taxon>
        <taxon>Heteroconchia</taxon>
        <taxon>Euheterodonta</taxon>
        <taxon>Imparidentia</taxon>
        <taxon>Neoheterodontei</taxon>
        <taxon>Myida</taxon>
        <taxon>Myoidea</taxon>
        <taxon>Myidae</taxon>
        <taxon>Mya</taxon>
    </lineage>
</organism>
<evidence type="ECO:0008006" key="4">
    <source>
        <dbReference type="Google" id="ProtNLM"/>
    </source>
</evidence>
<evidence type="ECO:0000313" key="2">
    <source>
        <dbReference type="EMBL" id="WAR06026.1"/>
    </source>
</evidence>
<feature type="region of interest" description="Disordered" evidence="1">
    <location>
        <begin position="236"/>
        <end position="261"/>
    </location>
</feature>
<keyword evidence="3" id="KW-1185">Reference proteome</keyword>